<accession>A0A0R0BXC0</accession>
<evidence type="ECO:0000256" key="4">
    <source>
        <dbReference type="ARBA" id="ARBA00022452"/>
    </source>
</evidence>
<comment type="caution">
    <text evidence="10">The sequence shown here is derived from an EMBL/GenBank/DDBJ whole genome shotgun (WGS) entry which is preliminary data.</text>
</comment>
<keyword evidence="7" id="KW-0998">Cell outer membrane</keyword>
<reference evidence="10 11" key="1">
    <citation type="submission" date="2015-05" db="EMBL/GenBank/DDBJ databases">
        <title>Genome sequencing and analysis of members of genus Stenotrophomonas.</title>
        <authorList>
            <person name="Patil P.P."/>
            <person name="Midha S."/>
            <person name="Patil P.B."/>
        </authorList>
    </citation>
    <scope>NUCLEOTIDE SEQUENCE [LARGE SCALE GENOMIC DNA]</scope>
    <source>
        <strain evidence="10 11">DSM 18941</strain>
    </source>
</reference>
<comment type="subcellular location">
    <subcellularLocation>
        <location evidence="1">Cell outer membrane</location>
    </subcellularLocation>
</comment>
<keyword evidence="5" id="KW-0812">Transmembrane</keyword>
<keyword evidence="3" id="KW-0813">Transport</keyword>
<dbReference type="Proteomes" id="UP000051863">
    <property type="component" value="Unassembled WGS sequence"/>
</dbReference>
<evidence type="ECO:0000313" key="11">
    <source>
        <dbReference type="Proteomes" id="UP000051863"/>
    </source>
</evidence>
<dbReference type="RefSeq" id="WP_057630744.1">
    <property type="nucleotide sequence ID" value="NZ_LDJJ01000089.1"/>
</dbReference>
<evidence type="ECO:0000256" key="1">
    <source>
        <dbReference type="ARBA" id="ARBA00004442"/>
    </source>
</evidence>
<evidence type="ECO:0000256" key="9">
    <source>
        <dbReference type="SAM" id="SignalP"/>
    </source>
</evidence>
<evidence type="ECO:0000256" key="3">
    <source>
        <dbReference type="ARBA" id="ARBA00022448"/>
    </source>
</evidence>
<feature type="chain" id="PRO_5006393142" evidence="9">
    <location>
        <begin position="19"/>
        <end position="451"/>
    </location>
</feature>
<dbReference type="PANTHER" id="PTHR30026:SF5">
    <property type="entry name" value="ABC-TYPE EFFLUX SYSTEM SECRETIN COMPONENT"/>
    <property type="match status" value="1"/>
</dbReference>
<dbReference type="GO" id="GO:1990281">
    <property type="term" value="C:efflux pump complex"/>
    <property type="evidence" value="ECO:0007669"/>
    <property type="project" value="TreeGrafter"/>
</dbReference>
<dbReference type="GO" id="GO:0015562">
    <property type="term" value="F:efflux transmembrane transporter activity"/>
    <property type="evidence" value="ECO:0007669"/>
    <property type="project" value="InterPro"/>
</dbReference>
<keyword evidence="9" id="KW-0732">Signal</keyword>
<evidence type="ECO:0000256" key="8">
    <source>
        <dbReference type="SAM" id="Coils"/>
    </source>
</evidence>
<dbReference type="OrthoDB" id="187483at2"/>
<evidence type="ECO:0000313" key="10">
    <source>
        <dbReference type="EMBL" id="KRG62121.1"/>
    </source>
</evidence>
<evidence type="ECO:0000256" key="6">
    <source>
        <dbReference type="ARBA" id="ARBA00023136"/>
    </source>
</evidence>
<organism evidence="10 11">
    <name type="scientific">Stenotrophomonas terrae</name>
    <dbReference type="NCBI Taxonomy" id="405446"/>
    <lineage>
        <taxon>Bacteria</taxon>
        <taxon>Pseudomonadati</taxon>
        <taxon>Pseudomonadota</taxon>
        <taxon>Gammaproteobacteria</taxon>
        <taxon>Lysobacterales</taxon>
        <taxon>Lysobacteraceae</taxon>
        <taxon>Stenotrophomonas</taxon>
    </lineage>
</organism>
<keyword evidence="4" id="KW-1134">Transmembrane beta strand</keyword>
<name>A0A0R0BXC0_9GAMM</name>
<keyword evidence="6" id="KW-0472">Membrane</keyword>
<evidence type="ECO:0000256" key="5">
    <source>
        <dbReference type="ARBA" id="ARBA00022692"/>
    </source>
</evidence>
<dbReference type="PANTHER" id="PTHR30026">
    <property type="entry name" value="OUTER MEMBRANE PROTEIN TOLC"/>
    <property type="match status" value="1"/>
</dbReference>
<dbReference type="GO" id="GO:0009279">
    <property type="term" value="C:cell outer membrane"/>
    <property type="evidence" value="ECO:0007669"/>
    <property type="project" value="UniProtKB-SubCell"/>
</dbReference>
<dbReference type="EMBL" id="LDJJ01000089">
    <property type="protein sequence ID" value="KRG62121.1"/>
    <property type="molecule type" value="Genomic_DNA"/>
</dbReference>
<sequence>MTIWAGVLWVLLAPAARAVEALPALSYEQARQRLEQVSDALAAADAGVRNKQDLQDASRYLRLPEITADVRRMQFQKTLSLPLGSLAPVAEAFGIESPLQFGERDWRTRPIVAASVPLYSGGLIPAAQGAAQAATELAQAEREVQRQSLSLQLVQAYFGQQLAEQALQVRRNVRDGLQRHLEDAQKLEREGFATKAQRLQANVARDKAEREYQKAVNDLSTLQQALATLLRSGGTVATTSPLFVISSPVGAREEFERSAQQRHPQIGRLRALTAQAEQGVRAQQAKLKPQIYLFGQYDVRRRDALLTDADWAFGIGVRYTFLSPTARPLQVSAARAQLEQAQSGLDEVENQLQLGVGKAWNELETARAQFRLLDSSIVHAEENQRLQELSFREGQSTSLDVIDARLALGAAQVERAQAAYQFDVALAQLLEVSGQLQDFDDYRQRADKVLE</sequence>
<dbReference type="PATRIC" id="fig|405446.3.peg.3748"/>
<dbReference type="AlphaFoldDB" id="A0A0R0BXC0"/>
<dbReference type="SUPFAM" id="SSF56954">
    <property type="entry name" value="Outer membrane efflux proteins (OEP)"/>
    <property type="match status" value="1"/>
</dbReference>
<proteinExistence type="inferred from homology"/>
<dbReference type="InterPro" id="IPR051906">
    <property type="entry name" value="TolC-like"/>
</dbReference>
<feature type="coiled-coil region" evidence="8">
    <location>
        <begin position="130"/>
        <end position="225"/>
    </location>
</feature>
<keyword evidence="11" id="KW-1185">Reference proteome</keyword>
<evidence type="ECO:0000256" key="2">
    <source>
        <dbReference type="ARBA" id="ARBA00007613"/>
    </source>
</evidence>
<dbReference type="InterPro" id="IPR003423">
    <property type="entry name" value="OMP_efflux"/>
</dbReference>
<dbReference type="Gene3D" id="1.20.1600.10">
    <property type="entry name" value="Outer membrane efflux proteins (OEP)"/>
    <property type="match status" value="1"/>
</dbReference>
<keyword evidence="8" id="KW-0175">Coiled coil</keyword>
<comment type="similarity">
    <text evidence="2">Belongs to the outer membrane factor (OMF) (TC 1.B.17) family.</text>
</comment>
<gene>
    <name evidence="10" type="ORF">ABB27_18610</name>
</gene>
<dbReference type="GO" id="GO:0015288">
    <property type="term" value="F:porin activity"/>
    <property type="evidence" value="ECO:0007669"/>
    <property type="project" value="TreeGrafter"/>
</dbReference>
<feature type="signal peptide" evidence="9">
    <location>
        <begin position="1"/>
        <end position="18"/>
    </location>
</feature>
<dbReference type="Pfam" id="PF02321">
    <property type="entry name" value="OEP"/>
    <property type="match status" value="1"/>
</dbReference>
<evidence type="ECO:0000256" key="7">
    <source>
        <dbReference type="ARBA" id="ARBA00023237"/>
    </source>
</evidence>
<protein>
    <submittedName>
        <fullName evidence="10">Transporter</fullName>
    </submittedName>
</protein>